<organism evidence="1">
    <name type="scientific">marine metagenome</name>
    <dbReference type="NCBI Taxonomy" id="408172"/>
    <lineage>
        <taxon>unclassified sequences</taxon>
        <taxon>metagenomes</taxon>
        <taxon>ecological metagenomes</taxon>
    </lineage>
</organism>
<accession>A0A381RTX0</accession>
<dbReference type="EMBL" id="UINC01002315">
    <property type="protein sequence ID" value="SUZ95325.1"/>
    <property type="molecule type" value="Genomic_DNA"/>
</dbReference>
<sequence>MVCLTSKFVGSLSRIAVKDFIIGYGSYEELVKSVGLSNEDVADNARKLLNR</sequence>
<dbReference type="AlphaFoldDB" id="A0A381RTX0"/>
<reference evidence="1" key="1">
    <citation type="submission" date="2018-05" db="EMBL/GenBank/DDBJ databases">
        <authorList>
            <person name="Lanie J.A."/>
            <person name="Ng W.-L."/>
            <person name="Kazmierczak K.M."/>
            <person name="Andrzejewski T.M."/>
            <person name="Davidsen T.M."/>
            <person name="Wayne K.J."/>
            <person name="Tettelin H."/>
            <person name="Glass J.I."/>
            <person name="Rusch D."/>
            <person name="Podicherti R."/>
            <person name="Tsui H.-C.T."/>
            <person name="Winkler M.E."/>
        </authorList>
    </citation>
    <scope>NUCLEOTIDE SEQUENCE</scope>
</reference>
<proteinExistence type="predicted"/>
<name>A0A381RTX0_9ZZZZ</name>
<evidence type="ECO:0000313" key="1">
    <source>
        <dbReference type="EMBL" id="SUZ95325.1"/>
    </source>
</evidence>
<gene>
    <name evidence="1" type="ORF">METZ01_LOCUS48179</name>
</gene>
<protein>
    <submittedName>
        <fullName evidence="1">Uncharacterized protein</fullName>
    </submittedName>
</protein>